<comment type="caution">
    <text evidence="1">The sequence shown here is derived from an EMBL/GenBank/DDBJ whole genome shotgun (WGS) entry which is preliminary data.</text>
</comment>
<accession>A0ABQ9JJG1</accession>
<organism evidence="1 2">
    <name type="scientific">Molorchus minor</name>
    <dbReference type="NCBI Taxonomy" id="1323400"/>
    <lineage>
        <taxon>Eukaryota</taxon>
        <taxon>Metazoa</taxon>
        <taxon>Ecdysozoa</taxon>
        <taxon>Arthropoda</taxon>
        <taxon>Hexapoda</taxon>
        <taxon>Insecta</taxon>
        <taxon>Pterygota</taxon>
        <taxon>Neoptera</taxon>
        <taxon>Endopterygota</taxon>
        <taxon>Coleoptera</taxon>
        <taxon>Polyphaga</taxon>
        <taxon>Cucujiformia</taxon>
        <taxon>Chrysomeloidea</taxon>
        <taxon>Cerambycidae</taxon>
        <taxon>Lamiinae</taxon>
        <taxon>Monochamini</taxon>
        <taxon>Molorchus</taxon>
    </lineage>
</organism>
<evidence type="ECO:0000313" key="1">
    <source>
        <dbReference type="EMBL" id="KAJ8978012.1"/>
    </source>
</evidence>
<protein>
    <submittedName>
        <fullName evidence="1">Uncharacterized protein</fullName>
    </submittedName>
</protein>
<sequence length="91" mass="10546">MFCFEEHRQIQSGRAPSGVYSRPTHEEFWSHSLSRPTRDHEEVKKGKFFANVRGIKTSEVETLVIRLYVLCDFDLFGSMDYGLEVLSFGVL</sequence>
<reference evidence="1" key="1">
    <citation type="journal article" date="2023" name="Insect Mol. Biol.">
        <title>Genome sequencing provides insights into the evolution of gene families encoding plant cell wall-degrading enzymes in longhorned beetles.</title>
        <authorList>
            <person name="Shin N.R."/>
            <person name="Okamura Y."/>
            <person name="Kirsch R."/>
            <person name="Pauchet Y."/>
        </authorList>
    </citation>
    <scope>NUCLEOTIDE SEQUENCE</scope>
    <source>
        <strain evidence="1">MMC_N1</strain>
    </source>
</reference>
<proteinExistence type="predicted"/>
<dbReference type="Proteomes" id="UP001162164">
    <property type="component" value="Unassembled WGS sequence"/>
</dbReference>
<evidence type="ECO:0000313" key="2">
    <source>
        <dbReference type="Proteomes" id="UP001162164"/>
    </source>
</evidence>
<gene>
    <name evidence="1" type="ORF">NQ317_002774</name>
</gene>
<name>A0ABQ9JJG1_9CUCU</name>
<keyword evidence="2" id="KW-1185">Reference proteome</keyword>
<dbReference type="EMBL" id="JAPWTJ010000485">
    <property type="protein sequence ID" value="KAJ8978012.1"/>
    <property type="molecule type" value="Genomic_DNA"/>
</dbReference>